<dbReference type="GO" id="GO:0045202">
    <property type="term" value="C:synapse"/>
    <property type="evidence" value="ECO:0007669"/>
    <property type="project" value="GOC"/>
</dbReference>
<dbReference type="Gene3D" id="3.30.559.10">
    <property type="entry name" value="Chloramphenicol acetyltransferase-like domain"/>
    <property type="match status" value="1"/>
</dbReference>
<evidence type="ECO:0000256" key="11">
    <source>
        <dbReference type="ARBA" id="ARBA00048999"/>
    </source>
</evidence>
<keyword evidence="7" id="KW-0443">Lipid metabolism</keyword>
<dbReference type="GO" id="GO:0016406">
    <property type="term" value="F:carnitine O-acyltransferase activity"/>
    <property type="evidence" value="ECO:0007669"/>
    <property type="project" value="UniProtKB-ARBA"/>
</dbReference>
<dbReference type="PROSITE" id="PS00440">
    <property type="entry name" value="ACYLTRANSF_C_2"/>
    <property type="match status" value="1"/>
</dbReference>
<name>A0A9P0X1D7_PIEBR</name>
<comment type="catalytic activity">
    <reaction evidence="11">
        <text>4,8-dimethylnonanoyl-CoA + (R)-carnitine = O-4,8-dimethylnonanoyl-(R)-carnitine + CoA</text>
        <dbReference type="Rhea" id="RHEA:44860"/>
        <dbReference type="ChEBI" id="CHEBI:16347"/>
        <dbReference type="ChEBI" id="CHEBI:57287"/>
        <dbReference type="ChEBI" id="CHEBI:77061"/>
        <dbReference type="ChEBI" id="CHEBI:84654"/>
    </reaction>
</comment>
<dbReference type="Gene3D" id="1.10.275.20">
    <property type="entry name" value="Choline/Carnitine o-acyltransferase"/>
    <property type="match status" value="1"/>
</dbReference>
<comment type="similarity">
    <text evidence="2">Belongs to the carnitine/choline acetyltransferase family.</text>
</comment>
<evidence type="ECO:0000259" key="13">
    <source>
        <dbReference type="Pfam" id="PF00755"/>
    </source>
</evidence>
<evidence type="ECO:0000256" key="3">
    <source>
        <dbReference type="ARBA" id="ARBA00022448"/>
    </source>
</evidence>
<keyword evidence="5" id="KW-0276">Fatty acid metabolism</keyword>
<evidence type="ECO:0000256" key="12">
    <source>
        <dbReference type="PIRSR" id="PIRSR600542-1"/>
    </source>
</evidence>
<evidence type="ECO:0000256" key="1">
    <source>
        <dbReference type="ARBA" id="ARBA00005005"/>
    </source>
</evidence>
<evidence type="ECO:0000256" key="4">
    <source>
        <dbReference type="ARBA" id="ARBA00022679"/>
    </source>
</evidence>
<feature type="active site" description="Proton acceptor" evidence="12">
    <location>
        <position position="3623"/>
    </location>
</feature>
<gene>
    <name evidence="14" type="ORF">PIBRA_LOCUS1227</name>
</gene>
<feature type="domain" description="Choline/carnitine acyltransferase" evidence="13">
    <location>
        <begin position="3370"/>
        <end position="3908"/>
    </location>
</feature>
<dbReference type="Pfam" id="PF00755">
    <property type="entry name" value="Carn_acyltransf"/>
    <property type="match status" value="2"/>
</dbReference>
<dbReference type="PANTHER" id="PTHR22589">
    <property type="entry name" value="CARNITINE O-ACYLTRANSFERASE"/>
    <property type="match status" value="1"/>
</dbReference>
<dbReference type="InterPro" id="IPR042572">
    <property type="entry name" value="Carn_acyl_trans_N"/>
</dbReference>
<keyword evidence="3" id="KW-0813">Transport</keyword>
<keyword evidence="15" id="KW-1185">Reference proteome</keyword>
<evidence type="ECO:0000256" key="5">
    <source>
        <dbReference type="ARBA" id="ARBA00022832"/>
    </source>
</evidence>
<protein>
    <recommendedName>
        <fullName evidence="10">Choline O-acetyltransferase</fullName>
        <ecNumber evidence="9">2.3.1.6</ecNumber>
    </recommendedName>
</protein>
<evidence type="ECO:0000256" key="8">
    <source>
        <dbReference type="ARBA" id="ARBA00023315"/>
    </source>
</evidence>
<keyword evidence="6" id="KW-0530">Neurotransmitter biosynthesis</keyword>
<dbReference type="Gene3D" id="3.30.559.70">
    <property type="entry name" value="Choline/Carnitine o-acyltransferase, domain 2"/>
    <property type="match status" value="1"/>
</dbReference>
<dbReference type="EC" id="2.3.1.6" evidence="9"/>
<dbReference type="GO" id="GO:0004102">
    <property type="term" value="F:choline O-acetyltransferase activity"/>
    <property type="evidence" value="ECO:0007669"/>
    <property type="project" value="UniProtKB-EC"/>
</dbReference>
<dbReference type="InterPro" id="IPR023213">
    <property type="entry name" value="CAT-like_dom_sf"/>
</dbReference>
<dbReference type="GO" id="GO:0006631">
    <property type="term" value="P:fatty acid metabolic process"/>
    <property type="evidence" value="ECO:0007669"/>
    <property type="project" value="UniProtKB-KW"/>
</dbReference>
<proteinExistence type="inferred from homology"/>
<keyword evidence="8" id="KW-0012">Acyltransferase</keyword>
<evidence type="ECO:0000313" key="15">
    <source>
        <dbReference type="Proteomes" id="UP001152562"/>
    </source>
</evidence>
<dbReference type="SUPFAM" id="SSF52777">
    <property type="entry name" value="CoA-dependent acyltransferases"/>
    <property type="match status" value="3"/>
</dbReference>
<evidence type="ECO:0000256" key="7">
    <source>
        <dbReference type="ARBA" id="ARBA00023098"/>
    </source>
</evidence>
<sequence length="3924" mass="447092">MNLLPKWKQILCRGLPDSSIVKLNKNVRWFYRFSGVIVGWRESLLSLPRKWLSTQMSGTEDDECPHVTVAKLPVPELQATINAYLDFTSVLLSPQQQENTQELAKKFCDDMGPKLQNILQQMQKDKINWKIDWVDLNEARYREENDRRQKYFKDQSNNSFSYDVEEILYQTLIENHVHDDLTTLCCVNGSLTSSCKERISIQNTNLEKYALKVGAFRNTLRKIKSLVTFYTENSELNASEMDINECDQMKNDENILQTEDLVHEFFPKQEINHTNINKEKNGQIWKSYNSAYGSIQNSHKRDKLSKRHTTEEVSPIPNVSFINKIDNNITSLIRSTVSVITTKVKSSQSKELTKPIVLESNPMLNNEKIIRMTSDQQDKITFSDTAMPTSNGMITNATSLFTLRLANNTLNQQGFTTPILRHDYGDANNFADTNSYFTIQLSLTQNNFSSGPNLSLKTNFVTSKTNENDVSEDLTNFDNPKVPITNQHVLSDTRSPASGNDFQEKYQNNLIDQSSSNNDSFISATTIGSFEKTLTHTLPLISQTETYVSRSTPVYLSNQSITTTTLTEETFSNSRNLTLSEVSPPTQVYLTNAHKFILPTSSNDLQHNRHTYVPASLQFRGSNDLSSQTSLSTQNNLRDRLSNDTLKIYMQEKYQTNLKGKSMGKNKHMKSLHISTPTQRIFNNSLGPAYGVNFEYNEDDALKNVKNDLSPTTITQTNIINGQSLATTTSDKNIHESNTELNYVLNRRFNRTKTSDQNTTAAPSSGGFQILSTVVYLTEPISNSGTLKNIQEKSSVPVKFRIQDRFITTTPIINLLENSTTPMRSSQQSLITTIKGSKKKSTRKNRTAINNFTGQQILSLTTPYNTFKENVKTPVVRDNFQDNNYNMRPPTERYFSKQYKFSSTTFRYDKILMPMNGENNNDFTTLAPSTYKGKSVFLRKTQQLAGLNIKNDKNNTDLLWKNEIPNLSPDSTYNIYMKNTQVYLSNVHKFILTTSRNNLQHSHQTYVPASLQFRGSNDLSSRNVSPSIQNNIHARLNETTLKKIMQEKYQTNTPYGVTKNYLTSRESLRRNYDTHKALYSQTNKNNHIQGLNISTSTQSIFKNSLFPAIRNNLEYNGGGGGYNGLSLNNVKNDLSSTTSTQHNNSYGQTLATSTSDKNIQENNTELNFTLNRRFRTETSDQQNTTPAAFRDAFQILSTALNLTDQSISVSGTLKNIQDKSTAQDNLHIQEILIKTTPINNLLENSTTPIQSSQQSIIINMVKGNKKKTIQQNKTAINNFTGQQILSLVTPYNKFKEKVTRLVIRDNVQEHNQMKFKGEKDHAQAIHHQPTRTYFSKGYKFSSTTFRYDKILVQINSEDNNDFTTLVPSTRKENKKKLLRKTHKSTELTIKNNDSKSDLLWKTKIPTLSPDPTFNINKNNTQVYLSNAHKFILTTSRNNLQHSHQTYVPTSLQFRESNDLSSQNVSPSTQSILRARFKETTLKKNMQEKYQTNTPYGVTKNYLTSRESLRRNYDTHKAPYSQTNKNYLIKGLNISTSTQSLFKNRIGPANRDNFEYNENDGLEIVKNNLTPSTITQYNISNGQSLATMTNKNLSLKNIQENNAELNYILNRSFSSMKSSYYQNTTTAVSRDEFQKLKTSLYPTDKPILIIGTLKNNQEKNTVQDNLRIQDCLITMTPKNSEENSTTPIQSSQKRLITNINGSEKKSTQKNRTAMNNFTGKQILSLATPYYKLQVKVTVPKTHYHPNLTTPVTRDNVQKNNQMRFKGVNAHAHATHYQPTQRYFIKEDTFSSTILRYDKILVQMNDGNNNNFTISVPSAYKENKKKLLRKTQKSTGLTVNNKAINNSYLLRKNEIPNLAPDTTYNINIKNATDLRKAKYTLITAENDIITNPKKEQLLVTQFNISQQSVGKFKNVNANYFDKITSTSNISPKPSDIQLQVKPFLSRTVPSSLKTVMNKDIANRSVNKSNIVVPKTLSAHNVNLKHNSSNNPTLILQDNLQYIISNNNKNETLRIVPTDVETNIELNVSRSKNIPLGINSAVHYKNIEDTLTNLASTTISPLWTMTKSLDRLLKLKKATKHYSTYFTIKTYYPNNIGFNSQMFTTTVLFPTPKSGSSIQAIRIGNQKEITLYSDASVITNYTMGYNGSNNLSSTKQTKSIIEKNIEGTTKHSSPKPLKYNQTEKITTYNLKATVTEYKVNNSNSVATLRHQKEYTTVTFPSETWMSSKILTNISNLENSSVKAETNAISTPHRKKNNRTRTLNLSQTTALSHFDPGKLTYFINRNSNTAKKTTYQYASNKSTPTPKIILENVTRRIYKKIQVEDTKILKNKMNMLIVTTDSSSKNVTIQTPTSQFWNNSNRTSVQENSTTTLNSLQSESHQGQLNVHQSITLQNKFRYRKTKNNRAFTASNSLKQWRTLLPLTEPNIKLWTVKTLSPKLLTDVQNGLLLLNQSHSHTTQPVQSYPEKATTSAIKLESLVFTNVIKPSIAYFTTQFSKKTQTGQNILRGVTENERDIIFNNTVPATKTNNKFTVQQSHIKKTTEISIFSKYRKPNDIGFANKDNYFTMELKSKAAKYSNAMSKTKAMNLISENIMNTSKKNLYNKKPSDITTLLLPTKIINVQNTTRILSSITEVNNGGTGEYNNSTTMNYNTGNVSLLSKQFNKKISKHKVSPTSIDNDLIKKSVRITSPVNIIDLKVSIPTEVVATSQRLLKSETSKVKEMELEIDRNLTTTKHLPMKTPTETFLKTTNSITPIKQDNKAFTRHYPFKNIYTMGVRSENMNLLGTTFTSQTTKIFDDHLSILKHNFGFNNITSIQNKTLLLSQYKIAGTGTASYENKATQELHLQNRSMSPSQNIQNQQNVTNSNQQTNYCSDVYKAVYLQNIYLNIPILVANHNDVNVCNFSYNIVENTTHSNYSNIISKNKLSDYLKNISTFISSKIIDQKYSSEKDTQNVFENAFKFKQMNPKTEIILTKTAWPMTTESKNIAYLKTNPNRNLNLLPTEGKFSYIATEINRSTIKPAKVSIYKYFTTAPYSSTRKTLTTSSFINVLKAKSITPLLKVKKIRYNTYKPKTEEDLDTTILKFNKKKFSTINTVQKLVTNSDYRLLSRTTNKEEKISNNKNKYLNHQKYSGVPKVPVKDMRTIIVHTKSVIDPLAKTNLYPVQRIPSTSQRKVMKRIRLHKNKELLAMDTNDFFSRRHIDVHRESGGNSHGILRKGYLTPKPKEYIIRPTFKMIDKPRSFRPKPILIESDSFYKNHFPRNRGKGSALIEQVDYVRDTTKEPQTVLERPAYLPPQRKPKFFRDRIDSIRNYVHNSDYLRASDSAGEIDRYAVYREPEFNFRRHEWIETTTNIRTTVKYTRRKPRTIFFLSPTVTDWWLDDMYLKVRLPLPINSSPGMVFPRKHFAKMDEVADLAALYIDDLLDYKEMLDRDELPQERATSREKGQPLCMEQFYRLLGVCRVPGVGKDRLSLPIPPPDPDNCEELVIVACRNYFYAVPVKAPDRGRLSAGEIQAQLLHALVDASAAPAAPRVGLLTAMNRDDWARAREQLFKDENNRNNLELLNRALCLVCLDESGGDRRDCDSDTNALLRAMHGAGTQHHSANRWFDKTVQLIISSDGTVGMCYEHSPAEGVAVVRLAERALERAEVADRPKPPPTLLPAPERLQWKLTPELNSTIEKAALDFDRAIKDLDLRVYTYRSYGREYMKSCRTSPDVYIQLALQYAYFKMYGHLVSTYESCSLRRFRNGRVDNIRSSHSAALAWATAMCAPESPATAQTDDGQKKVSFDLQEGQKKIDLFYEAARKQTTIMEANIQGQGTDNHMLGLREAARETFGSLPPLFTDPAYQKMIEFKLSTSQVATTTEGTFMGYGAVVPDGYGCSYNPKKDHVIFCISSFVASNVTSTEAFRQSLEEALDSMKALFDSRKNEK</sequence>
<evidence type="ECO:0000256" key="6">
    <source>
        <dbReference type="ARBA" id="ARBA00022979"/>
    </source>
</evidence>
<accession>A0A9P0X1D7</accession>
<dbReference type="GO" id="GO:0008292">
    <property type="term" value="P:acetylcholine biosynthetic process"/>
    <property type="evidence" value="ECO:0007669"/>
    <property type="project" value="TreeGrafter"/>
</dbReference>
<evidence type="ECO:0000256" key="10">
    <source>
        <dbReference type="ARBA" id="ARBA00040495"/>
    </source>
</evidence>
<evidence type="ECO:0000256" key="2">
    <source>
        <dbReference type="ARBA" id="ARBA00005232"/>
    </source>
</evidence>
<dbReference type="EMBL" id="CALOZG010000001">
    <property type="protein sequence ID" value="CAH3932355.1"/>
    <property type="molecule type" value="Genomic_DNA"/>
</dbReference>
<feature type="domain" description="Choline/carnitine acyltransferase" evidence="13">
    <location>
        <begin position="72"/>
        <end position="134"/>
    </location>
</feature>
<dbReference type="InterPro" id="IPR042231">
    <property type="entry name" value="Cho/carn_acyl_trans_2"/>
</dbReference>
<reference evidence="14" key="1">
    <citation type="submission" date="2022-05" db="EMBL/GenBank/DDBJ databases">
        <authorList>
            <person name="Okamura Y."/>
        </authorList>
    </citation>
    <scope>NUCLEOTIDE SEQUENCE</scope>
</reference>
<dbReference type="GO" id="GO:0005737">
    <property type="term" value="C:cytoplasm"/>
    <property type="evidence" value="ECO:0007669"/>
    <property type="project" value="TreeGrafter"/>
</dbReference>
<dbReference type="GO" id="GO:0007274">
    <property type="term" value="P:neuromuscular synaptic transmission"/>
    <property type="evidence" value="ECO:0007669"/>
    <property type="project" value="TreeGrafter"/>
</dbReference>
<dbReference type="Proteomes" id="UP001152562">
    <property type="component" value="Unassembled WGS sequence"/>
</dbReference>
<evidence type="ECO:0000256" key="9">
    <source>
        <dbReference type="ARBA" id="ARBA00039091"/>
    </source>
</evidence>
<comment type="pathway">
    <text evidence="1">Lipid metabolism; fatty acid beta-oxidation.</text>
</comment>
<keyword evidence="4" id="KW-0808">Transferase</keyword>
<dbReference type="InterPro" id="IPR039551">
    <property type="entry name" value="Cho/carn_acyl_trans"/>
</dbReference>
<dbReference type="PANTHER" id="PTHR22589:SF14">
    <property type="entry name" value="CHOLINE O-ACETYLTRANSFERASE"/>
    <property type="match status" value="1"/>
</dbReference>
<dbReference type="GO" id="GO:0043005">
    <property type="term" value="C:neuron projection"/>
    <property type="evidence" value="ECO:0007669"/>
    <property type="project" value="TreeGrafter"/>
</dbReference>
<organism evidence="14 15">
    <name type="scientific">Pieris brassicae</name>
    <name type="common">White butterfly</name>
    <name type="synonym">Large white butterfly</name>
    <dbReference type="NCBI Taxonomy" id="7116"/>
    <lineage>
        <taxon>Eukaryota</taxon>
        <taxon>Metazoa</taxon>
        <taxon>Ecdysozoa</taxon>
        <taxon>Arthropoda</taxon>
        <taxon>Hexapoda</taxon>
        <taxon>Insecta</taxon>
        <taxon>Pterygota</taxon>
        <taxon>Neoptera</taxon>
        <taxon>Endopterygota</taxon>
        <taxon>Lepidoptera</taxon>
        <taxon>Glossata</taxon>
        <taxon>Ditrysia</taxon>
        <taxon>Papilionoidea</taxon>
        <taxon>Pieridae</taxon>
        <taxon>Pierinae</taxon>
        <taxon>Pieris</taxon>
    </lineage>
</organism>
<evidence type="ECO:0000313" key="14">
    <source>
        <dbReference type="EMBL" id="CAH3932355.1"/>
    </source>
</evidence>
<dbReference type="InterPro" id="IPR000542">
    <property type="entry name" value="Carn_acyl_trans"/>
</dbReference>
<comment type="caution">
    <text evidence="14">The sequence shown here is derived from an EMBL/GenBank/DDBJ whole genome shotgun (WGS) entry which is preliminary data.</text>
</comment>